<comment type="caution">
    <text evidence="1">The sequence shown here is derived from an EMBL/GenBank/DDBJ whole genome shotgun (WGS) entry which is preliminary data.</text>
</comment>
<dbReference type="OrthoDB" id="9968197at2"/>
<reference evidence="1 2" key="1">
    <citation type="submission" date="2019-08" db="EMBL/GenBank/DDBJ databases">
        <title>Whole genome sequencing of chitin degrading bacteria Chitinophaga pinensis YS16.</title>
        <authorList>
            <person name="Singh R.P."/>
            <person name="Manchanda G."/>
            <person name="Maurya I.K."/>
            <person name="Joshi N.K."/>
            <person name="Srivastava A.K."/>
        </authorList>
    </citation>
    <scope>NUCLEOTIDE SEQUENCE [LARGE SCALE GENOMIC DNA]</scope>
    <source>
        <strain evidence="1 2">YS-16</strain>
    </source>
</reference>
<organism evidence="1 2">
    <name type="scientific">Chitinophaga pinensis</name>
    <dbReference type="NCBI Taxonomy" id="79329"/>
    <lineage>
        <taxon>Bacteria</taxon>
        <taxon>Pseudomonadati</taxon>
        <taxon>Bacteroidota</taxon>
        <taxon>Chitinophagia</taxon>
        <taxon>Chitinophagales</taxon>
        <taxon>Chitinophagaceae</taxon>
        <taxon>Chitinophaga</taxon>
    </lineage>
</organism>
<name>A0A5C6LPQ8_9BACT</name>
<sequence>MIADLGEGRIFHHFTDEAAVAGITGITKDQLVALGAGESLIVGELKFGTGHTDFWTTTGKAGEILLRIWRFPSQKVSWGELACLSLPESNNIQSVFRR</sequence>
<dbReference type="AlphaFoldDB" id="A0A5C6LPQ8"/>
<dbReference type="RefSeq" id="WP_146306226.1">
    <property type="nucleotide sequence ID" value="NZ_VOHS01000016.1"/>
</dbReference>
<keyword evidence="2" id="KW-1185">Reference proteome</keyword>
<gene>
    <name evidence="1" type="ORF">FEF09_17000</name>
</gene>
<dbReference type="Proteomes" id="UP000318815">
    <property type="component" value="Unassembled WGS sequence"/>
</dbReference>
<protein>
    <submittedName>
        <fullName evidence="1">Uncharacterized protein</fullName>
    </submittedName>
</protein>
<proteinExistence type="predicted"/>
<dbReference type="EMBL" id="VOHS01000016">
    <property type="protein sequence ID" value="TWV99434.1"/>
    <property type="molecule type" value="Genomic_DNA"/>
</dbReference>
<evidence type="ECO:0000313" key="1">
    <source>
        <dbReference type="EMBL" id="TWV99434.1"/>
    </source>
</evidence>
<accession>A0A5C6LPQ8</accession>
<evidence type="ECO:0000313" key="2">
    <source>
        <dbReference type="Proteomes" id="UP000318815"/>
    </source>
</evidence>